<dbReference type="EMBL" id="PNGI01000006">
    <property type="protein sequence ID" value="PMC10725.1"/>
    <property type="molecule type" value="Genomic_DNA"/>
</dbReference>
<gene>
    <name evidence="1" type="ORF">CJ232_04295</name>
</gene>
<dbReference type="Proteomes" id="UP000235661">
    <property type="component" value="Unassembled WGS sequence"/>
</dbReference>
<accession>A0A2N6Q6V2</accession>
<comment type="caution">
    <text evidence="1">The sequence shown here is derived from an EMBL/GenBank/DDBJ whole genome shotgun (WGS) entry which is preliminary data.</text>
</comment>
<evidence type="ECO:0000313" key="2">
    <source>
        <dbReference type="Proteomes" id="UP000235661"/>
    </source>
</evidence>
<reference evidence="1 2" key="1">
    <citation type="submission" date="2017-09" db="EMBL/GenBank/DDBJ databases">
        <title>Bacterial strain isolated from the female urinary microbiota.</title>
        <authorList>
            <person name="Thomas-White K."/>
            <person name="Kumar N."/>
            <person name="Forster S."/>
            <person name="Putonti C."/>
            <person name="Lawley T."/>
            <person name="Wolfe A.J."/>
        </authorList>
    </citation>
    <scope>NUCLEOTIDE SEQUENCE [LARGE SCALE GENOMIC DNA]</scope>
    <source>
        <strain evidence="1 2">UMB0818</strain>
    </source>
</reference>
<sequence length="102" mass="11371">MKQLTIEIEGKKYPCRQTMGAMLRFKQETGKDVSQISNDFSDLCAYLYCCVVSACKHDNIAFDYSLLDFADSLTPEDLEKWTDAISETNGVEDAAGEGAKKN</sequence>
<dbReference type="AlphaFoldDB" id="A0A2N6Q6V2"/>
<evidence type="ECO:0000313" key="1">
    <source>
        <dbReference type="EMBL" id="PMC10725.1"/>
    </source>
</evidence>
<name>A0A2N6Q6V2_9BACT</name>
<proteinExistence type="predicted"/>
<organism evidence="1 2">
    <name type="scientific">Hoylesella timonensis</name>
    <dbReference type="NCBI Taxonomy" id="386414"/>
    <lineage>
        <taxon>Bacteria</taxon>
        <taxon>Pseudomonadati</taxon>
        <taxon>Bacteroidota</taxon>
        <taxon>Bacteroidia</taxon>
        <taxon>Bacteroidales</taxon>
        <taxon>Prevotellaceae</taxon>
        <taxon>Hoylesella</taxon>
    </lineage>
</organism>
<dbReference type="RefSeq" id="WP_102188100.1">
    <property type="nucleotide sequence ID" value="NZ_PNGI01000006.1"/>
</dbReference>
<protein>
    <submittedName>
        <fullName evidence="1">Uncharacterized protein</fullName>
    </submittedName>
</protein>